<evidence type="ECO:0000256" key="1">
    <source>
        <dbReference type="SAM" id="SignalP"/>
    </source>
</evidence>
<evidence type="ECO:0008006" key="4">
    <source>
        <dbReference type="Google" id="ProtNLM"/>
    </source>
</evidence>
<feature type="chain" id="PRO_5018731173" description="Lipoprotein" evidence="1">
    <location>
        <begin position="20"/>
        <end position="141"/>
    </location>
</feature>
<evidence type="ECO:0000313" key="2">
    <source>
        <dbReference type="EMBL" id="RKJ97311.1"/>
    </source>
</evidence>
<accession>A0A3R7FFZ8</accession>
<gene>
    <name evidence="2" type="ORF">CE154_015160</name>
</gene>
<keyword evidence="1" id="KW-0732">Signal</keyword>
<sequence length="141" mass="15228">MRITPFLIAASACLISACAQNHPKPACPTAAQMEQPELVGRWQADMPGQSGPIVLELGPHPEWDGTVKGHILRPGSSAVVVGDVNRGELTLEESRDGRKVTGNWFGQVVEGSCAREIRGEWTDEADRPYAFTLRKIGGPQP</sequence>
<evidence type="ECO:0000313" key="3">
    <source>
        <dbReference type="Proteomes" id="UP000216225"/>
    </source>
</evidence>
<dbReference type="Proteomes" id="UP000216225">
    <property type="component" value="Unassembled WGS sequence"/>
</dbReference>
<organism evidence="2 3">
    <name type="scientific">Alicycliphilus denitrificans</name>
    <dbReference type="NCBI Taxonomy" id="179636"/>
    <lineage>
        <taxon>Bacteria</taxon>
        <taxon>Pseudomonadati</taxon>
        <taxon>Pseudomonadota</taxon>
        <taxon>Betaproteobacteria</taxon>
        <taxon>Burkholderiales</taxon>
        <taxon>Comamonadaceae</taxon>
        <taxon>Alicycliphilus</taxon>
    </lineage>
</organism>
<dbReference type="AlphaFoldDB" id="A0A3R7FFZ8"/>
<dbReference type="PROSITE" id="PS51257">
    <property type="entry name" value="PROKAR_LIPOPROTEIN"/>
    <property type="match status" value="1"/>
</dbReference>
<dbReference type="EMBL" id="NKDB02000002">
    <property type="protein sequence ID" value="RKJ97311.1"/>
    <property type="molecule type" value="Genomic_DNA"/>
</dbReference>
<protein>
    <recommendedName>
        <fullName evidence="4">Lipoprotein</fullName>
    </recommendedName>
</protein>
<comment type="caution">
    <text evidence="2">The sequence shown here is derived from an EMBL/GenBank/DDBJ whole genome shotgun (WGS) entry which is preliminary data.</text>
</comment>
<feature type="signal peptide" evidence="1">
    <location>
        <begin position="1"/>
        <end position="19"/>
    </location>
</feature>
<reference evidence="2 3" key="1">
    <citation type="submission" date="2018-09" db="EMBL/GenBank/DDBJ databases">
        <title>Genome comparison of Alicycliphilus sp. BQ1, a polyurethanolytic bacterium, with its closest phylogenetic relatives Alicycliphilus denitrificans BC and K601, unable to attack polyurethane.</title>
        <authorList>
            <person name="Loza-Tavera H."/>
            <person name="Lozano L."/>
            <person name="Cevallos M."/>
            <person name="Maya-Lucas O."/>
            <person name="Garcia-Mena J."/>
            <person name="Hernandez J."/>
        </authorList>
    </citation>
    <scope>NUCLEOTIDE SEQUENCE [LARGE SCALE GENOMIC DNA]</scope>
    <source>
        <strain evidence="2 3">BQ1</strain>
    </source>
</reference>
<name>A0A3R7FFZ8_9BURK</name>
<proteinExistence type="predicted"/>